<feature type="transmembrane region" description="Helical" evidence="2">
    <location>
        <begin position="167"/>
        <end position="189"/>
    </location>
</feature>
<evidence type="ECO:0000313" key="5">
    <source>
        <dbReference type="Proteomes" id="UP000256845"/>
    </source>
</evidence>
<feature type="transmembrane region" description="Helical" evidence="2">
    <location>
        <begin position="73"/>
        <end position="90"/>
    </location>
</feature>
<evidence type="ECO:0000259" key="3">
    <source>
        <dbReference type="Pfam" id="PF06808"/>
    </source>
</evidence>
<keyword evidence="5" id="KW-1185">Reference proteome</keyword>
<feature type="transmembrane region" description="Helical" evidence="2">
    <location>
        <begin position="546"/>
        <end position="569"/>
    </location>
</feature>
<dbReference type="Pfam" id="PF06808">
    <property type="entry name" value="DctM"/>
    <property type="match status" value="2"/>
</dbReference>
<dbReference type="PANTHER" id="PTHR43849:SF2">
    <property type="entry name" value="BLL3936 PROTEIN"/>
    <property type="match status" value="1"/>
</dbReference>
<feature type="transmembrane region" description="Helical" evidence="2">
    <location>
        <begin position="408"/>
        <end position="428"/>
    </location>
</feature>
<comment type="function">
    <text evidence="1">Part of the tripartite ATP-independent periplasmic (TRAP) transport system.</text>
</comment>
<feature type="transmembrane region" description="Helical" evidence="2">
    <location>
        <begin position="522"/>
        <end position="540"/>
    </location>
</feature>
<keyword evidence="2" id="KW-1133">Transmembrane helix</keyword>
<dbReference type="Proteomes" id="UP000256845">
    <property type="component" value="Unassembled WGS sequence"/>
</dbReference>
<feature type="transmembrane region" description="Helical" evidence="2">
    <location>
        <begin position="440"/>
        <end position="462"/>
    </location>
</feature>
<keyword evidence="1" id="KW-1003">Cell membrane</keyword>
<feature type="transmembrane region" description="Helical" evidence="2">
    <location>
        <begin position="337"/>
        <end position="354"/>
    </location>
</feature>
<protein>
    <submittedName>
        <fullName evidence="4">TRAP transporter 4TM/12TM fusion protein</fullName>
    </submittedName>
</protein>
<feature type="transmembrane region" description="Helical" evidence="2">
    <location>
        <begin position="910"/>
        <end position="926"/>
    </location>
</feature>
<comment type="subcellular location">
    <subcellularLocation>
        <location evidence="1">Cell inner membrane</location>
        <topology evidence="1">Multi-pass membrane protein</topology>
    </subcellularLocation>
</comment>
<dbReference type="EMBL" id="QRDW01000006">
    <property type="protein sequence ID" value="RED49160.1"/>
    <property type="molecule type" value="Genomic_DNA"/>
</dbReference>
<evidence type="ECO:0000256" key="2">
    <source>
        <dbReference type="SAM" id="Phobius"/>
    </source>
</evidence>
<feature type="transmembrane region" description="Helical" evidence="2">
    <location>
        <begin position="209"/>
        <end position="230"/>
    </location>
</feature>
<proteinExistence type="predicted"/>
<feature type="domain" description="TRAP C4-dicarboxylate transport system permease DctM subunit" evidence="3">
    <location>
        <begin position="477"/>
        <end position="749"/>
    </location>
</feature>
<dbReference type="GO" id="GO:0022857">
    <property type="term" value="F:transmembrane transporter activity"/>
    <property type="evidence" value="ECO:0007669"/>
    <property type="project" value="UniProtKB-UniRule"/>
</dbReference>
<dbReference type="InterPro" id="IPR010656">
    <property type="entry name" value="DctM"/>
</dbReference>
<feature type="transmembrane region" description="Helical" evidence="2">
    <location>
        <begin position="375"/>
        <end position="396"/>
    </location>
</feature>
<dbReference type="NCBIfam" id="TIGR02123">
    <property type="entry name" value="TRAP_fused"/>
    <property type="match status" value="1"/>
</dbReference>
<feature type="transmembrane region" description="Helical" evidence="2">
    <location>
        <begin position="653"/>
        <end position="672"/>
    </location>
</feature>
<dbReference type="InterPro" id="IPR011853">
    <property type="entry name" value="TRAP_DctM-Dct_fused"/>
</dbReference>
<feature type="domain" description="TRAP C4-dicarboxylate transport system permease DctM subunit" evidence="3">
    <location>
        <begin position="149"/>
        <end position="455"/>
    </location>
</feature>
<name>A0A3D9HI54_9PROT</name>
<organism evidence="4 5">
    <name type="scientific">Aestuariispira insulae</name>
    <dbReference type="NCBI Taxonomy" id="1461337"/>
    <lineage>
        <taxon>Bacteria</taxon>
        <taxon>Pseudomonadati</taxon>
        <taxon>Pseudomonadota</taxon>
        <taxon>Alphaproteobacteria</taxon>
        <taxon>Rhodospirillales</taxon>
        <taxon>Kiloniellaceae</taxon>
        <taxon>Aestuariispira</taxon>
    </lineage>
</organism>
<keyword evidence="1" id="KW-0997">Cell inner membrane</keyword>
<dbReference type="PANTHER" id="PTHR43849">
    <property type="entry name" value="BLL3936 PROTEIN"/>
    <property type="match status" value="1"/>
</dbReference>
<feature type="transmembrane region" description="Helical" evidence="2">
    <location>
        <begin position="468"/>
        <end position="489"/>
    </location>
</feature>
<dbReference type="InterPro" id="IPR021814">
    <property type="entry name" value="DUF3394"/>
</dbReference>
<feature type="transmembrane region" description="Helical" evidence="2">
    <location>
        <begin position="750"/>
        <end position="768"/>
    </location>
</feature>
<keyword evidence="2" id="KW-0812">Transmembrane</keyword>
<dbReference type="AlphaFoldDB" id="A0A3D9HI54"/>
<feature type="transmembrane region" description="Helical" evidence="2">
    <location>
        <begin position="590"/>
        <end position="611"/>
    </location>
</feature>
<accession>A0A3D9HI54</accession>
<comment type="caution">
    <text evidence="4">The sequence shown here is derived from an EMBL/GenBank/DDBJ whole genome shotgun (WGS) entry which is preliminary data.</text>
</comment>
<feature type="transmembrane region" description="Helical" evidence="2">
    <location>
        <begin position="102"/>
        <end position="118"/>
    </location>
</feature>
<feature type="transmembrane region" description="Helical" evidence="2">
    <location>
        <begin position="34"/>
        <end position="53"/>
    </location>
</feature>
<sequence>MSEQNNPSTQLSNDELEDLVASTDTGGRQPTNQAVVKLMAGVALFWSLLQIWYSAPFSYALGVGVFNSGEMRSIHLAIAIGLAFMAYPAFKMSPRRRIPLADWVLAIMGALCAFYLFLFNTEFVGSIVGTRLSDRPNAANTMDVIVACVGILLLLEATRRALGPPLMVVAMIFLAYTFLGPHAPGILAWKGASFDSVAYHQWISTEGVFGIALGVSTDLVFLFVLFGALLDKAGAGNYFIKVAFSLMGHLRGGPAKAAVVASGMTGLISGSSIANVVTTGTFTIPMMKRVGFSREKSGAVEVASSVNGQIMPPVMGAAAFLMVEYVNIPYFDVVKHAFIPAVISYIALVYIVHLEAMKKGMEGLPRAGEPKPAKWAAISFLMSATGILALAGGVYWIMEAWLALESNIARLLAVVGIVAVQLILKTVYFNKAGEDVKMKVISTFALVLGNAVVISFGIAFLLDLIRTHLGGTATPYVVGMLLIATYVWLASRCAKEPDLEVDDPNSPIISLPEPGPTIRSGLHFLLPVGVLIWCLMVERLSPSLSAFWAVALMIFILLTQKHLFAMFRGESTVGKLEESFRDLIDGMISGARNMIGIGIATAAAGIIVGAVSQTGVGSVFVDIVEIISMGQIMLILIFTAILSLILGMGLPTTANYIVVSSLLAPVIVELGLENGLIVPLIAVHLFVFYFGIMADVTPPVGLASFAAAAVSGGDPIRTGFVAFFYSLRTALLPFLFIFNTDLLLIDVTPMEGVIVFIVATAAMLLFTAGSQGYFFARSKLWESLALILIAFTLFRPGFWMDIAVPPYEEQAPAQVFQAAENLPEGAEMRLIVEGLDDVGDVRVFTAIVNLGPAGSGQDRLFDFGLELLENGDEVIVDNATYDSPAQNAGFDFDQKILTVLVPAAQPAKELFYIPALLLLGLIILLQRRRMQAQGLNAATA</sequence>
<feature type="transmembrane region" description="Helical" evidence="2">
    <location>
        <begin position="720"/>
        <end position="738"/>
    </location>
</feature>
<evidence type="ECO:0000256" key="1">
    <source>
        <dbReference type="RuleBase" id="RU369079"/>
    </source>
</evidence>
<gene>
    <name evidence="4" type="ORF">DFP90_106138</name>
</gene>
<feature type="transmembrane region" description="Helical" evidence="2">
    <location>
        <begin position="678"/>
        <end position="708"/>
    </location>
</feature>
<dbReference type="Pfam" id="PF11874">
    <property type="entry name" value="DUF3394"/>
    <property type="match status" value="1"/>
</dbReference>
<keyword evidence="1" id="KW-0813">Transport</keyword>
<reference evidence="4 5" key="1">
    <citation type="submission" date="2018-07" db="EMBL/GenBank/DDBJ databases">
        <title>Genomic Encyclopedia of Type Strains, Phase III (KMG-III): the genomes of soil and plant-associated and newly described type strains.</title>
        <authorList>
            <person name="Whitman W."/>
        </authorList>
    </citation>
    <scope>NUCLEOTIDE SEQUENCE [LARGE SCALE GENOMIC DNA]</scope>
    <source>
        <strain evidence="4 5">CECT 8488</strain>
    </source>
</reference>
<dbReference type="GO" id="GO:0005886">
    <property type="term" value="C:plasma membrane"/>
    <property type="evidence" value="ECO:0007669"/>
    <property type="project" value="UniProtKB-SubCell"/>
</dbReference>
<keyword evidence="2" id="KW-0472">Membrane</keyword>
<feature type="transmembrane region" description="Helical" evidence="2">
    <location>
        <begin position="780"/>
        <end position="798"/>
    </location>
</feature>
<evidence type="ECO:0000313" key="4">
    <source>
        <dbReference type="EMBL" id="RED49160.1"/>
    </source>
</evidence>
<feature type="transmembrane region" description="Helical" evidence="2">
    <location>
        <begin position="623"/>
        <end position="646"/>
    </location>
</feature>
<dbReference type="RefSeq" id="WP_218044689.1">
    <property type="nucleotide sequence ID" value="NZ_QRDW01000006.1"/>
</dbReference>